<sequence length="46" mass="5412">MRYKPALSSIIYLFGSKVIYYFVMKQVLSFLFDILNIEVENTNFVG</sequence>
<accession>C9MNV1</accession>
<proteinExistence type="predicted"/>
<keyword evidence="1" id="KW-0812">Transmembrane</keyword>
<name>C9MNV1_9BACT</name>
<reference evidence="2 3" key="1">
    <citation type="submission" date="2009-09" db="EMBL/GenBank/DDBJ databases">
        <authorList>
            <person name="Weinstock G."/>
            <person name="Sodergren E."/>
            <person name="Clifton S."/>
            <person name="Fulton L."/>
            <person name="Fulton B."/>
            <person name="Courtney L."/>
            <person name="Fronick C."/>
            <person name="Harrison M."/>
            <person name="Strong C."/>
            <person name="Farmer C."/>
            <person name="Delahaunty K."/>
            <person name="Markovic C."/>
            <person name="Hall O."/>
            <person name="Minx P."/>
            <person name="Tomlinson C."/>
            <person name="Mitreva M."/>
            <person name="Nelson J."/>
            <person name="Hou S."/>
            <person name="Wollam A."/>
            <person name="Pepin K.H."/>
            <person name="Johnson M."/>
            <person name="Bhonagiri V."/>
            <person name="Nash W.E."/>
            <person name="Warren W."/>
            <person name="Chinwalla A."/>
            <person name="Mardis E.R."/>
            <person name="Wilson R.K."/>
        </authorList>
    </citation>
    <scope>NUCLEOTIDE SEQUENCE [LARGE SCALE GENOMIC DNA]</scope>
    <source>
        <strain evidence="2 3">F0319</strain>
    </source>
</reference>
<feature type="transmembrane region" description="Helical" evidence="1">
    <location>
        <begin position="6"/>
        <end position="23"/>
    </location>
</feature>
<comment type="caution">
    <text evidence="2">The sequence shown here is derived from an EMBL/GenBank/DDBJ whole genome shotgun (WGS) entry which is preliminary data.</text>
</comment>
<dbReference type="HOGENOM" id="CLU_3187529_0_0_10"/>
<keyword evidence="3" id="KW-1185">Reference proteome</keyword>
<protein>
    <submittedName>
        <fullName evidence="2">Uncharacterized protein</fullName>
    </submittedName>
</protein>
<gene>
    <name evidence="2" type="ORF">HMPREF0973_01290</name>
</gene>
<evidence type="ECO:0000313" key="2">
    <source>
        <dbReference type="EMBL" id="EEX18755.1"/>
    </source>
</evidence>
<dbReference type="EMBL" id="ACVA01000031">
    <property type="protein sequence ID" value="EEX18755.1"/>
    <property type="molecule type" value="Genomic_DNA"/>
</dbReference>
<keyword evidence="1" id="KW-0472">Membrane</keyword>
<keyword evidence="1" id="KW-1133">Transmembrane helix</keyword>
<dbReference type="Proteomes" id="UP000003327">
    <property type="component" value="Unassembled WGS sequence"/>
</dbReference>
<organism evidence="2 3">
    <name type="scientific">Prevotella veroralis F0319</name>
    <dbReference type="NCBI Taxonomy" id="649761"/>
    <lineage>
        <taxon>Bacteria</taxon>
        <taxon>Pseudomonadati</taxon>
        <taxon>Bacteroidota</taxon>
        <taxon>Bacteroidia</taxon>
        <taxon>Bacteroidales</taxon>
        <taxon>Prevotellaceae</taxon>
        <taxon>Prevotella</taxon>
    </lineage>
</organism>
<evidence type="ECO:0000313" key="3">
    <source>
        <dbReference type="Proteomes" id="UP000003327"/>
    </source>
</evidence>
<evidence type="ECO:0000256" key="1">
    <source>
        <dbReference type="SAM" id="Phobius"/>
    </source>
</evidence>
<dbReference type="AlphaFoldDB" id="C9MNV1"/>